<dbReference type="InterPro" id="IPR014847">
    <property type="entry name" value="FA"/>
</dbReference>
<sequence>MTLLKRNSVHYRDEEGERPARGQSGEGPTQIQAHGSLAEDSTNHLSARSPARNTLSFRTMQARVSLLDGSLFTCTVENWLDPAKEMKKQVRGVPWNFSFNVKFYPPDPAQLSEDITRYFLCLQLQQDIVSAEVSPGEEVCSGEVVSQGAVSQGEVSPGEEVSQGEDSPEEVVSQGEVSPGEVIPGEEVSRREVSPGEEVSQGEVSPGKVSPREEVSQGEVSQGGDSQGEVSPGEVSPGKEVSRREVSPGEEASQGEDSPGEVVSPGEVSPGEVSPGKEVSRREVSPGEEASTAKDFEDFVQKKQLLHQDPTWRGEALTHFNTIKEESRDDITLQKNSESHVTDIPPKKIKFQKTLCDSLTHCDSLFDQFESTIGFKLLNHRAAKRLWKVCVEHHCFFRLVSPEETPKKFLSLGSKFRYSGRTQIQTRRASAQISRPAPNFPRCVSKRNLLSRSLDGGPRTTPTSSLIGSPAITATPKANGGTRTDMGSGLYAASTTITTSHLITIVTPERTAEERRVQQDEEVVTEKQEVMEEEVVMEKQEVMEEEEVMEKQELMEEQEDEEETRGTETSPPTPHRQSETDTAVDGDLTANEDTLGSPEEVQEPQNTISALRRSFLEGGGRGEGVTEWERRLAASPLRQVDDSPMIEPLEPDETSEEVERLFLMTESHDQDQPLADQAQVAIGSVVGPPPSHPSPPPPGAGMMHADEVIEGWASDDDDNKANAYQVDSPVDEHDDGDVSSEVSDEDISEASEDAISVLAQAAVEEAMEAAVTQAQSPGANDADHDSINANFTVKCGEQELTSTDTNNWADVGSRPAGGLSQCYHNNEGSDDSQEDKDVWRSSKTLPPSSLPRLTSWCNQKQPSNPSDDDDDEESKPLQESRVDTDPPAGQLLSSQTFTTETSNTTTTTHITKTLKGGISETRIEKRIVISGDTDIDHDQVT</sequence>
<dbReference type="Pfam" id="PF05902">
    <property type="entry name" value="4_1_CTD"/>
    <property type="match status" value="1"/>
</dbReference>
<dbReference type="Gene3D" id="1.20.80.60">
    <property type="match status" value="1"/>
</dbReference>
<dbReference type="PANTHER" id="PTHR23280:SF20">
    <property type="entry name" value="BAND 4.1-LIKE PROTEIN 3"/>
    <property type="match status" value="1"/>
</dbReference>
<dbReference type="InterPro" id="IPR029071">
    <property type="entry name" value="Ubiquitin-like_domsf"/>
</dbReference>
<feature type="region of interest" description="Disordered" evidence="1">
    <location>
        <begin position="799"/>
        <end position="913"/>
    </location>
</feature>
<feature type="compositionally biased region" description="Basic and acidic residues" evidence="1">
    <location>
        <begin position="278"/>
        <end position="296"/>
    </location>
</feature>
<dbReference type="GO" id="GO:0005856">
    <property type="term" value="C:cytoskeleton"/>
    <property type="evidence" value="ECO:0007669"/>
    <property type="project" value="InterPro"/>
</dbReference>
<evidence type="ECO:0000259" key="2">
    <source>
        <dbReference type="SMART" id="SM00295"/>
    </source>
</evidence>
<dbReference type="InterPro" id="IPR008379">
    <property type="entry name" value="Band_4.1_C"/>
</dbReference>
<dbReference type="SMART" id="SM00295">
    <property type="entry name" value="B41"/>
    <property type="match status" value="1"/>
</dbReference>
<dbReference type="GO" id="GO:0005886">
    <property type="term" value="C:plasma membrane"/>
    <property type="evidence" value="ECO:0007669"/>
    <property type="project" value="TreeGrafter"/>
</dbReference>
<dbReference type="SUPFAM" id="SSF50729">
    <property type="entry name" value="PH domain-like"/>
    <property type="match status" value="1"/>
</dbReference>
<evidence type="ECO:0000259" key="3">
    <source>
        <dbReference type="SMART" id="SM01195"/>
    </source>
</evidence>
<feature type="region of interest" description="Disordered" evidence="1">
    <location>
        <begin position="534"/>
        <end position="657"/>
    </location>
</feature>
<feature type="region of interest" description="Disordered" evidence="1">
    <location>
        <begin position="451"/>
        <end position="485"/>
    </location>
</feature>
<dbReference type="InterPro" id="IPR019749">
    <property type="entry name" value="Band_41_domain"/>
</dbReference>
<dbReference type="AlphaFoldDB" id="A0A6A4S7Z9"/>
<feature type="domain" description="Band 4.1" evidence="2">
    <location>
        <begin position="27"/>
        <end position="570"/>
    </location>
</feature>
<dbReference type="PROSITE" id="PS00660">
    <property type="entry name" value="FERM_1"/>
    <property type="match status" value="1"/>
</dbReference>
<feature type="compositionally biased region" description="Low complexity" evidence="1">
    <location>
        <begin position="896"/>
        <end position="913"/>
    </location>
</feature>
<feature type="compositionally biased region" description="Pro residues" evidence="1">
    <location>
        <begin position="687"/>
        <end position="699"/>
    </location>
</feature>
<dbReference type="GO" id="GO:0030866">
    <property type="term" value="P:cortical actin cytoskeleton organization"/>
    <property type="evidence" value="ECO:0007669"/>
    <property type="project" value="InterPro"/>
</dbReference>
<dbReference type="GO" id="GO:0031032">
    <property type="term" value="P:actomyosin structure organization"/>
    <property type="evidence" value="ECO:0007669"/>
    <property type="project" value="TreeGrafter"/>
</dbReference>
<dbReference type="SUPFAM" id="SSF54236">
    <property type="entry name" value="Ubiquitin-like"/>
    <property type="match status" value="1"/>
</dbReference>
<dbReference type="Pfam" id="PF08736">
    <property type="entry name" value="FA"/>
    <property type="match status" value="1"/>
</dbReference>
<feature type="compositionally biased region" description="Acidic residues" evidence="1">
    <location>
        <begin position="732"/>
        <end position="749"/>
    </location>
</feature>
<comment type="caution">
    <text evidence="4">The sequence shown here is derived from an EMBL/GenBank/DDBJ whole genome shotgun (WGS) entry which is preliminary data.</text>
</comment>
<dbReference type="SMART" id="SM01195">
    <property type="entry name" value="FA"/>
    <property type="match status" value="1"/>
</dbReference>
<evidence type="ECO:0000313" key="4">
    <source>
        <dbReference type="EMBL" id="KAF0028669.1"/>
    </source>
</evidence>
<dbReference type="InterPro" id="IPR035963">
    <property type="entry name" value="FERM_2"/>
</dbReference>
<feature type="compositionally biased region" description="Basic and acidic residues" evidence="1">
    <location>
        <begin position="874"/>
        <end position="884"/>
    </location>
</feature>
<feature type="domain" description="FERM adjacent" evidence="3">
    <location>
        <begin position="407"/>
        <end position="453"/>
    </location>
</feature>
<evidence type="ECO:0000313" key="5">
    <source>
        <dbReference type="Proteomes" id="UP000438429"/>
    </source>
</evidence>
<evidence type="ECO:0000256" key="1">
    <source>
        <dbReference type="SAM" id="MobiDB-lite"/>
    </source>
</evidence>
<dbReference type="GO" id="GO:0003779">
    <property type="term" value="F:actin binding"/>
    <property type="evidence" value="ECO:0007669"/>
    <property type="project" value="InterPro"/>
</dbReference>
<dbReference type="InterPro" id="IPR007477">
    <property type="entry name" value="SAB_dom"/>
</dbReference>
<feature type="compositionally biased region" description="Polar residues" evidence="1">
    <location>
        <begin position="799"/>
        <end position="808"/>
    </location>
</feature>
<dbReference type="PANTHER" id="PTHR23280">
    <property type="entry name" value="4.1 G PROTEIN"/>
    <property type="match status" value="1"/>
</dbReference>
<proteinExistence type="predicted"/>
<accession>A0A6A4S7Z9</accession>
<feature type="region of interest" description="Disordered" evidence="1">
    <location>
        <begin position="683"/>
        <end position="749"/>
    </location>
</feature>
<dbReference type="InterPro" id="IPR018980">
    <property type="entry name" value="FERM_PH-like_C"/>
</dbReference>
<dbReference type="InterPro" id="IPR019747">
    <property type="entry name" value="FERM_CS"/>
</dbReference>
<dbReference type="Gene3D" id="2.30.29.30">
    <property type="entry name" value="Pleckstrin-homology domain (PH domain)/Phosphotyrosine-binding domain (PTB)"/>
    <property type="match status" value="1"/>
</dbReference>
<gene>
    <name evidence="4" type="ORF">F2P81_019756</name>
</gene>
<dbReference type="GO" id="GO:0005198">
    <property type="term" value="F:structural molecule activity"/>
    <property type="evidence" value="ECO:0007669"/>
    <property type="project" value="InterPro"/>
</dbReference>
<dbReference type="EMBL" id="VEVO01000017">
    <property type="protein sequence ID" value="KAF0028669.1"/>
    <property type="molecule type" value="Genomic_DNA"/>
</dbReference>
<dbReference type="Pfam" id="PF09380">
    <property type="entry name" value="FERM_C"/>
    <property type="match status" value="1"/>
</dbReference>
<dbReference type="Proteomes" id="UP000438429">
    <property type="component" value="Unassembled WGS sequence"/>
</dbReference>
<feature type="compositionally biased region" description="Polar residues" evidence="1">
    <location>
        <begin position="841"/>
        <end position="865"/>
    </location>
</feature>
<dbReference type="Pfam" id="PF04382">
    <property type="entry name" value="SAB"/>
    <property type="match status" value="1"/>
</dbReference>
<feature type="compositionally biased region" description="Basic and acidic residues" evidence="1">
    <location>
        <begin position="10"/>
        <end position="20"/>
    </location>
</feature>
<dbReference type="SUPFAM" id="SSF47031">
    <property type="entry name" value="Second domain of FERM"/>
    <property type="match status" value="1"/>
</dbReference>
<protein>
    <recommendedName>
        <fullName evidence="6">FERM domain-containing protein</fullName>
    </recommendedName>
</protein>
<evidence type="ECO:0008006" key="6">
    <source>
        <dbReference type="Google" id="ProtNLM"/>
    </source>
</evidence>
<feature type="region of interest" description="Disordered" evidence="1">
    <location>
        <begin position="147"/>
        <end position="296"/>
    </location>
</feature>
<dbReference type="InterPro" id="IPR011993">
    <property type="entry name" value="PH-like_dom_sf"/>
</dbReference>
<reference evidence="4 5" key="1">
    <citation type="submission" date="2019-06" db="EMBL/GenBank/DDBJ databases">
        <title>Draft genomes of female and male turbot (Scophthalmus maximus).</title>
        <authorList>
            <person name="Xu H."/>
            <person name="Xu X.-W."/>
            <person name="Shao C."/>
            <person name="Chen S."/>
        </authorList>
    </citation>
    <scope>NUCLEOTIDE SEQUENCE [LARGE SCALE GENOMIC DNA]</scope>
    <source>
        <strain evidence="4">Ysfricsl-2016a</strain>
        <tissue evidence="4">Blood</tissue>
    </source>
</reference>
<feature type="region of interest" description="Disordered" evidence="1">
    <location>
        <begin position="1"/>
        <end position="31"/>
    </location>
</feature>
<organism evidence="4 5">
    <name type="scientific">Scophthalmus maximus</name>
    <name type="common">Turbot</name>
    <name type="synonym">Psetta maxima</name>
    <dbReference type="NCBI Taxonomy" id="52904"/>
    <lineage>
        <taxon>Eukaryota</taxon>
        <taxon>Metazoa</taxon>
        <taxon>Chordata</taxon>
        <taxon>Craniata</taxon>
        <taxon>Vertebrata</taxon>
        <taxon>Euteleostomi</taxon>
        <taxon>Actinopterygii</taxon>
        <taxon>Neopterygii</taxon>
        <taxon>Teleostei</taxon>
        <taxon>Neoteleostei</taxon>
        <taxon>Acanthomorphata</taxon>
        <taxon>Carangaria</taxon>
        <taxon>Pleuronectiformes</taxon>
        <taxon>Pleuronectoidei</taxon>
        <taxon>Scophthalmidae</taxon>
        <taxon>Scophthalmus</taxon>
    </lineage>
</organism>
<name>A0A6A4S7Z9_SCOMX</name>